<sequence>MEEKMLQEIMAAPYEIQFKEIPIPKVEPGQVLVRIKRIGVCGSDIHVYHGKHPYVTYPLTQGHEVSGEVVSLSEEVTGLVIGQKVTIEPQVYCNHCYPCTHGKYNLCENLQVMGFQTVGASSEYFAVDASKVTPLPDSMTYDEGAMIEPLAVAVHACKRYGDVRGKKVAVLGAGPIGILLCQALKAFGAAQVMMTDVSDYRLELAKSCGADYVYNTKKVDFANVVVECFGEDKADVIYDCAGNDITMGQAISNARKGSVIVLVAVFADLAKVDLAKLNDSELDLYTSMMYRHEDYLDAIRFVEEGKIQLKPLMSKHFPFKDYKEAYKYIEDHHETTMKVLIDV</sequence>
<reference evidence="7 8" key="1">
    <citation type="submission" date="2018-11" db="EMBL/GenBank/DDBJ databases">
        <title>Genomic Encyclopedia of Type Strains, Phase IV (KMG-IV): sequencing the most valuable type-strain genomes for metagenomic binning, comparative biology and taxonomic classification.</title>
        <authorList>
            <person name="Goeker M."/>
        </authorList>
    </citation>
    <scope>NUCLEOTIDE SEQUENCE [LARGE SCALE GENOMIC DNA]</scope>
    <source>
        <strain evidence="7 8">DSM 26537</strain>
    </source>
</reference>
<keyword evidence="3" id="KW-0479">Metal-binding</keyword>
<evidence type="ECO:0000313" key="7">
    <source>
        <dbReference type="EMBL" id="ROR30446.1"/>
    </source>
</evidence>
<keyword evidence="4" id="KW-0862">Zinc</keyword>
<dbReference type="Gene3D" id="3.40.50.720">
    <property type="entry name" value="NAD(P)-binding Rossmann-like Domain"/>
    <property type="match status" value="1"/>
</dbReference>
<evidence type="ECO:0000259" key="6">
    <source>
        <dbReference type="SMART" id="SM00829"/>
    </source>
</evidence>
<dbReference type="EMBL" id="RJVG01000002">
    <property type="protein sequence ID" value="ROR30446.1"/>
    <property type="molecule type" value="Genomic_DNA"/>
</dbReference>
<comment type="cofactor">
    <cofactor evidence="1">
        <name>Zn(2+)</name>
        <dbReference type="ChEBI" id="CHEBI:29105"/>
    </cofactor>
</comment>
<accession>A0A3N1XV23</accession>
<dbReference type="Gene3D" id="3.90.180.10">
    <property type="entry name" value="Medium-chain alcohol dehydrogenases, catalytic domain"/>
    <property type="match status" value="1"/>
</dbReference>
<evidence type="ECO:0000256" key="4">
    <source>
        <dbReference type="ARBA" id="ARBA00022833"/>
    </source>
</evidence>
<dbReference type="SUPFAM" id="SSF50129">
    <property type="entry name" value="GroES-like"/>
    <property type="match status" value="1"/>
</dbReference>
<dbReference type="GO" id="GO:0016491">
    <property type="term" value="F:oxidoreductase activity"/>
    <property type="evidence" value="ECO:0007669"/>
    <property type="project" value="UniProtKB-KW"/>
</dbReference>
<dbReference type="Pfam" id="PF08240">
    <property type="entry name" value="ADH_N"/>
    <property type="match status" value="1"/>
</dbReference>
<dbReference type="SMART" id="SM00829">
    <property type="entry name" value="PKS_ER"/>
    <property type="match status" value="1"/>
</dbReference>
<feature type="domain" description="Enoyl reductase (ER)" evidence="6">
    <location>
        <begin position="11"/>
        <end position="341"/>
    </location>
</feature>
<organism evidence="7 8">
    <name type="scientific">Mobilisporobacter senegalensis</name>
    <dbReference type="NCBI Taxonomy" id="1329262"/>
    <lineage>
        <taxon>Bacteria</taxon>
        <taxon>Bacillati</taxon>
        <taxon>Bacillota</taxon>
        <taxon>Clostridia</taxon>
        <taxon>Lachnospirales</taxon>
        <taxon>Lachnospiraceae</taxon>
        <taxon>Mobilisporobacter</taxon>
    </lineage>
</organism>
<dbReference type="GO" id="GO:0046872">
    <property type="term" value="F:metal ion binding"/>
    <property type="evidence" value="ECO:0007669"/>
    <property type="project" value="UniProtKB-KW"/>
</dbReference>
<gene>
    <name evidence="7" type="ORF">EDD66_10297</name>
</gene>
<dbReference type="InterPro" id="IPR011032">
    <property type="entry name" value="GroES-like_sf"/>
</dbReference>
<dbReference type="Proteomes" id="UP000273083">
    <property type="component" value="Unassembled WGS sequence"/>
</dbReference>
<dbReference type="Pfam" id="PF00107">
    <property type="entry name" value="ADH_zinc_N"/>
    <property type="match status" value="1"/>
</dbReference>
<comment type="similarity">
    <text evidence="2">Belongs to the zinc-containing alcohol dehydrogenase family.</text>
</comment>
<dbReference type="AlphaFoldDB" id="A0A3N1XV23"/>
<evidence type="ECO:0000256" key="5">
    <source>
        <dbReference type="ARBA" id="ARBA00023002"/>
    </source>
</evidence>
<dbReference type="InterPro" id="IPR013149">
    <property type="entry name" value="ADH-like_C"/>
</dbReference>
<dbReference type="InterPro" id="IPR036291">
    <property type="entry name" value="NAD(P)-bd_dom_sf"/>
</dbReference>
<evidence type="ECO:0000256" key="3">
    <source>
        <dbReference type="ARBA" id="ARBA00022723"/>
    </source>
</evidence>
<comment type="caution">
    <text evidence="7">The sequence shown here is derived from an EMBL/GenBank/DDBJ whole genome shotgun (WGS) entry which is preliminary data.</text>
</comment>
<proteinExistence type="inferred from homology"/>
<dbReference type="PANTHER" id="PTHR43161">
    <property type="entry name" value="SORBITOL DEHYDROGENASE"/>
    <property type="match status" value="1"/>
</dbReference>
<evidence type="ECO:0000256" key="1">
    <source>
        <dbReference type="ARBA" id="ARBA00001947"/>
    </source>
</evidence>
<name>A0A3N1XV23_9FIRM</name>
<keyword evidence="8" id="KW-1185">Reference proteome</keyword>
<dbReference type="InterPro" id="IPR013154">
    <property type="entry name" value="ADH-like_N"/>
</dbReference>
<dbReference type="SUPFAM" id="SSF51735">
    <property type="entry name" value="NAD(P)-binding Rossmann-fold domains"/>
    <property type="match status" value="1"/>
</dbReference>
<evidence type="ECO:0000256" key="2">
    <source>
        <dbReference type="ARBA" id="ARBA00008072"/>
    </source>
</evidence>
<protein>
    <submittedName>
        <fullName evidence="7">L-iditol 2-dehydrogenase</fullName>
    </submittedName>
</protein>
<dbReference type="InterPro" id="IPR020843">
    <property type="entry name" value="ER"/>
</dbReference>
<evidence type="ECO:0000313" key="8">
    <source>
        <dbReference type="Proteomes" id="UP000273083"/>
    </source>
</evidence>
<keyword evidence="5" id="KW-0560">Oxidoreductase</keyword>